<proteinExistence type="predicted"/>
<dbReference type="EMBL" id="LAZR01025225">
    <property type="protein sequence ID" value="KKL72594.1"/>
    <property type="molecule type" value="Genomic_DNA"/>
</dbReference>
<accession>A0A0F9EF60</accession>
<comment type="caution">
    <text evidence="1">The sequence shown here is derived from an EMBL/GenBank/DDBJ whole genome shotgun (WGS) entry which is preliminary data.</text>
</comment>
<evidence type="ECO:0000313" key="1">
    <source>
        <dbReference type="EMBL" id="KKL72594.1"/>
    </source>
</evidence>
<dbReference type="AlphaFoldDB" id="A0A0F9EF60"/>
<reference evidence="1" key="1">
    <citation type="journal article" date="2015" name="Nature">
        <title>Complex archaea that bridge the gap between prokaryotes and eukaryotes.</title>
        <authorList>
            <person name="Spang A."/>
            <person name="Saw J.H."/>
            <person name="Jorgensen S.L."/>
            <person name="Zaremba-Niedzwiedzka K."/>
            <person name="Martijn J."/>
            <person name="Lind A.E."/>
            <person name="van Eijk R."/>
            <person name="Schleper C."/>
            <person name="Guy L."/>
            <person name="Ettema T.J."/>
        </authorList>
    </citation>
    <scope>NUCLEOTIDE SEQUENCE</scope>
</reference>
<sequence length="199" mass="23075">MSDFDYIDLEILYRAKKSKNGISPENISQPDVFTPGIWELAEKFTTLQEKKFLSKNEEGLFKITKAGISTFWHTESPLWMNLLKLLRIKPLSDKECAMYLEEPIPAVQQALEMMREKGYVMMSQLRKDKKLLKMFEILPEGVERLKTAGKYNLLVIKLGDKLVVELENGEGILYEIIDDLVNPLRVIKTVSKEQVNEYK</sequence>
<gene>
    <name evidence="1" type="ORF">LCGC14_2083370</name>
</gene>
<protein>
    <submittedName>
        <fullName evidence="1">Uncharacterized protein</fullName>
    </submittedName>
</protein>
<name>A0A0F9EF60_9ZZZZ</name>
<organism evidence="1">
    <name type="scientific">marine sediment metagenome</name>
    <dbReference type="NCBI Taxonomy" id="412755"/>
    <lineage>
        <taxon>unclassified sequences</taxon>
        <taxon>metagenomes</taxon>
        <taxon>ecological metagenomes</taxon>
    </lineage>
</organism>